<name>A0A085W4Z3_9BACT</name>
<dbReference type="AlphaFoldDB" id="A0A085W4Z3"/>
<dbReference type="Proteomes" id="UP000028725">
    <property type="component" value="Unassembled WGS sequence"/>
</dbReference>
<dbReference type="InterPro" id="IPR025324">
    <property type="entry name" value="DUF4230"/>
</dbReference>
<gene>
    <name evidence="1" type="ORF">DB31_3870</name>
</gene>
<dbReference type="OrthoDB" id="5503492at2"/>
<comment type="caution">
    <text evidence="1">The sequence shown here is derived from an EMBL/GenBank/DDBJ whole genome shotgun (WGS) entry which is preliminary data.</text>
</comment>
<dbReference type="RefSeq" id="WP_044197054.1">
    <property type="nucleotide sequence ID" value="NZ_JMCB01000020.1"/>
</dbReference>
<evidence type="ECO:0008006" key="3">
    <source>
        <dbReference type="Google" id="ProtNLM"/>
    </source>
</evidence>
<dbReference type="STRING" id="394096.DB31_3870"/>
<evidence type="ECO:0000313" key="2">
    <source>
        <dbReference type="Proteomes" id="UP000028725"/>
    </source>
</evidence>
<dbReference type="Pfam" id="PF14014">
    <property type="entry name" value="DUF4230"/>
    <property type="match status" value="1"/>
</dbReference>
<protein>
    <recommendedName>
        <fullName evidence="3">DUF4230 domain-containing protein</fullName>
    </recommendedName>
</protein>
<accession>A0A085W4Z3</accession>
<evidence type="ECO:0000313" key="1">
    <source>
        <dbReference type="EMBL" id="KFE62756.1"/>
    </source>
</evidence>
<proteinExistence type="predicted"/>
<dbReference type="EMBL" id="JMCB01000020">
    <property type="protein sequence ID" value="KFE62756.1"/>
    <property type="molecule type" value="Genomic_DNA"/>
</dbReference>
<reference evidence="1 2" key="1">
    <citation type="submission" date="2014-04" db="EMBL/GenBank/DDBJ databases">
        <title>Genome assembly of Hyalangium minutum DSM 14724.</title>
        <authorList>
            <person name="Sharma G."/>
            <person name="Subramanian S."/>
        </authorList>
    </citation>
    <scope>NUCLEOTIDE SEQUENCE [LARGE SCALE GENOMIC DNA]</scope>
    <source>
        <strain evidence="1 2">DSM 14724</strain>
    </source>
</reference>
<keyword evidence="2" id="KW-1185">Reference proteome</keyword>
<sequence>MKLVLRILLVAGAVALGALGTFFFLREQARTLPDPPALVLQMREVARLETLDVALYKKVTFSPEPRAEDALWKDVINWASYKLNTPRGRAIVFADVHLGYDFQRIDTSSLRVTGTKVDVVLPPLEVKVELKPGETEVIDSNLDSQQTAHLLERARSAFEYEVRNDQRLRDRARQSAERSLRALFLSLGFTEVRIVDRLAPVTPG</sequence>
<dbReference type="PATRIC" id="fig|394096.3.peg.7606"/>
<organism evidence="1 2">
    <name type="scientific">Hyalangium minutum</name>
    <dbReference type="NCBI Taxonomy" id="394096"/>
    <lineage>
        <taxon>Bacteria</taxon>
        <taxon>Pseudomonadati</taxon>
        <taxon>Myxococcota</taxon>
        <taxon>Myxococcia</taxon>
        <taxon>Myxococcales</taxon>
        <taxon>Cystobacterineae</taxon>
        <taxon>Archangiaceae</taxon>
        <taxon>Hyalangium</taxon>
    </lineage>
</organism>